<evidence type="ECO:0000256" key="6">
    <source>
        <dbReference type="SAM" id="SignalP"/>
    </source>
</evidence>
<dbReference type="InterPro" id="IPR039424">
    <property type="entry name" value="SBP_5"/>
</dbReference>
<dbReference type="Proteomes" id="UP000831775">
    <property type="component" value="Chromosome"/>
</dbReference>
<evidence type="ECO:0000256" key="5">
    <source>
        <dbReference type="SAM" id="MobiDB-lite"/>
    </source>
</evidence>
<evidence type="ECO:0000313" key="8">
    <source>
        <dbReference type="EMBL" id="UOQ61816.1"/>
    </source>
</evidence>
<dbReference type="Pfam" id="PF00496">
    <property type="entry name" value="SBP_bac_5"/>
    <property type="match status" value="1"/>
</dbReference>
<evidence type="ECO:0000313" key="9">
    <source>
        <dbReference type="Proteomes" id="UP000831775"/>
    </source>
</evidence>
<gene>
    <name evidence="8" type="ORF">MUN76_07660</name>
</gene>
<dbReference type="EMBL" id="CP095043">
    <property type="protein sequence ID" value="UOQ61816.1"/>
    <property type="molecule type" value="Genomic_DNA"/>
</dbReference>
<feature type="region of interest" description="Disordered" evidence="5">
    <location>
        <begin position="31"/>
        <end position="51"/>
    </location>
</feature>
<dbReference type="SUPFAM" id="SSF53850">
    <property type="entry name" value="Periplasmic binding protein-like II"/>
    <property type="match status" value="1"/>
</dbReference>
<reference evidence="8 9" key="1">
    <citation type="submission" date="2022-04" db="EMBL/GenBank/DDBJ databases">
        <title>Leucobacter sp. isolated from rhizosphere of onion.</title>
        <authorList>
            <person name="Won M."/>
            <person name="Lee C.-M."/>
            <person name="Woen H.-Y."/>
            <person name="Kwon S.-W."/>
        </authorList>
    </citation>
    <scope>NUCLEOTIDE SEQUENCE [LARGE SCALE GENOMIC DNA]</scope>
    <source>
        <strain evidence="8 9">H25R-14</strain>
    </source>
</reference>
<proteinExistence type="inferred from homology"/>
<evidence type="ECO:0000256" key="2">
    <source>
        <dbReference type="ARBA" id="ARBA00005695"/>
    </source>
</evidence>
<dbReference type="PROSITE" id="PS51257">
    <property type="entry name" value="PROKAR_LIPOPROTEIN"/>
    <property type="match status" value="1"/>
</dbReference>
<accession>A0ABY4G011</accession>
<feature type="signal peptide" evidence="6">
    <location>
        <begin position="1"/>
        <end position="21"/>
    </location>
</feature>
<evidence type="ECO:0000256" key="3">
    <source>
        <dbReference type="ARBA" id="ARBA00022448"/>
    </source>
</evidence>
<dbReference type="InterPro" id="IPR000914">
    <property type="entry name" value="SBP_5_dom"/>
</dbReference>
<dbReference type="PANTHER" id="PTHR30290">
    <property type="entry name" value="PERIPLASMIC BINDING COMPONENT OF ABC TRANSPORTER"/>
    <property type="match status" value="1"/>
</dbReference>
<evidence type="ECO:0000256" key="1">
    <source>
        <dbReference type="ARBA" id="ARBA00004196"/>
    </source>
</evidence>
<dbReference type="CDD" id="cd00995">
    <property type="entry name" value="PBP2_NikA_DppA_OppA_like"/>
    <property type="match status" value="1"/>
</dbReference>
<name>A0ABY4G011_9MICO</name>
<dbReference type="Gene3D" id="3.40.190.10">
    <property type="entry name" value="Periplasmic binding protein-like II"/>
    <property type="match status" value="1"/>
</dbReference>
<feature type="chain" id="PRO_5045503801" evidence="6">
    <location>
        <begin position="22"/>
        <end position="550"/>
    </location>
</feature>
<dbReference type="Gene3D" id="3.10.105.10">
    <property type="entry name" value="Dipeptide-binding Protein, Domain 3"/>
    <property type="match status" value="1"/>
</dbReference>
<organism evidence="8 9">
    <name type="scientific">Leucobacter rhizosphaerae</name>
    <dbReference type="NCBI Taxonomy" id="2932245"/>
    <lineage>
        <taxon>Bacteria</taxon>
        <taxon>Bacillati</taxon>
        <taxon>Actinomycetota</taxon>
        <taxon>Actinomycetes</taxon>
        <taxon>Micrococcales</taxon>
        <taxon>Microbacteriaceae</taxon>
        <taxon>Leucobacter</taxon>
    </lineage>
</organism>
<comment type="similarity">
    <text evidence="2">Belongs to the bacterial solute-binding protein 5 family.</text>
</comment>
<evidence type="ECO:0000259" key="7">
    <source>
        <dbReference type="Pfam" id="PF00496"/>
    </source>
</evidence>
<dbReference type="PIRSF" id="PIRSF002741">
    <property type="entry name" value="MppA"/>
    <property type="match status" value="1"/>
</dbReference>
<keyword evidence="9" id="KW-1185">Reference proteome</keyword>
<feature type="compositionally biased region" description="Polar residues" evidence="5">
    <location>
        <begin position="31"/>
        <end position="49"/>
    </location>
</feature>
<dbReference type="InterPro" id="IPR030678">
    <property type="entry name" value="Peptide/Ni-bd"/>
</dbReference>
<dbReference type="Gene3D" id="3.90.76.10">
    <property type="entry name" value="Dipeptide-binding Protein, Domain 1"/>
    <property type="match status" value="1"/>
</dbReference>
<dbReference type="PANTHER" id="PTHR30290:SF10">
    <property type="entry name" value="PERIPLASMIC OLIGOPEPTIDE-BINDING PROTEIN-RELATED"/>
    <property type="match status" value="1"/>
</dbReference>
<protein>
    <submittedName>
        <fullName evidence="8">ABC transporter substrate-binding protein</fullName>
    </submittedName>
</protein>
<sequence length="550" mass="58826">MALSRPSTLMMLGAITVAALALTGCSGSSDEPATSAITDVPREQTTTPAGTGPIDLVTWNLYSGEPASLDWIYAYADSENTALANMCEGLMRQNEDMSLSPALAADVQHPDDVTTVFTLRDGVTFWDGSPLTAEDVVYSLSRHLDPAAGSYWSTPFYDRVSSIEATGPSEVTVRFSQPDSLFERMLATAAGVIGKQSFVESAGEAYGTSSGGIMCTGPFAFDSWNSGSKISMVANPNYWDEEMRPMVEKLDLTFVTDESTVANSLLSGDIDGTFMPPLAATEQLASSAEGSFVLGLGTDWMAIRPTEKAGPLEQLELRQALSLILDREAVAQAVYRGTATPAVTPIQPGAWGYSRELWQTAYDELPAPVFDVEQAAELVQNAGLDGTELTIAIPADSEAEQKIGEILSAGGEQIGVSITIESIPQTSFTELYFDEQARAPYDAFIVQEYGAGVADPVVSMSEFTPLSAYNYGNNDDPVLTQSVDDALSAMDDDARAELLITGQQSMVDNLPLIPVVNLEQRVYQNSRITGATASLARLYYPWAARIGAGE</sequence>
<keyword evidence="3" id="KW-0813">Transport</keyword>
<feature type="domain" description="Solute-binding protein family 5" evidence="7">
    <location>
        <begin position="99"/>
        <end position="464"/>
    </location>
</feature>
<evidence type="ECO:0000256" key="4">
    <source>
        <dbReference type="ARBA" id="ARBA00022729"/>
    </source>
</evidence>
<dbReference type="RefSeq" id="WP_244688572.1">
    <property type="nucleotide sequence ID" value="NZ_CP095043.1"/>
</dbReference>
<keyword evidence="4 6" id="KW-0732">Signal</keyword>
<comment type="subcellular location">
    <subcellularLocation>
        <location evidence="1">Cell envelope</location>
    </subcellularLocation>
</comment>